<proteinExistence type="predicted"/>
<evidence type="ECO:0000313" key="4">
    <source>
        <dbReference type="EMBL" id="PIK37379.1"/>
    </source>
</evidence>
<dbReference type="AlphaFoldDB" id="A0A2G8JNS5"/>
<dbReference type="InterPro" id="IPR001611">
    <property type="entry name" value="Leu-rich_rpt"/>
</dbReference>
<accession>A0A2G8JNS5</accession>
<comment type="caution">
    <text evidence="5">The sequence shown here is derived from an EMBL/GenBank/DDBJ whole genome shotgun (WGS) entry which is preliminary data.</text>
</comment>
<keyword evidence="3" id="KW-1133">Transmembrane helix</keyword>
<dbReference type="Gene3D" id="3.80.10.10">
    <property type="entry name" value="Ribonuclease Inhibitor"/>
    <property type="match status" value="1"/>
</dbReference>
<dbReference type="SUPFAM" id="SSF52058">
    <property type="entry name" value="L domain-like"/>
    <property type="match status" value="1"/>
</dbReference>
<feature type="transmembrane region" description="Helical" evidence="3">
    <location>
        <begin position="248"/>
        <end position="271"/>
    </location>
</feature>
<evidence type="ECO:0000313" key="5">
    <source>
        <dbReference type="EMBL" id="PIK37380.1"/>
    </source>
</evidence>
<dbReference type="EMBL" id="MRZV01001511">
    <property type="protein sequence ID" value="PIK37380.1"/>
    <property type="molecule type" value="Genomic_DNA"/>
</dbReference>
<dbReference type="SMART" id="SM00369">
    <property type="entry name" value="LRR_TYP"/>
    <property type="match status" value="3"/>
</dbReference>
<keyword evidence="6" id="KW-1185">Reference proteome</keyword>
<reference evidence="5 6" key="1">
    <citation type="journal article" date="2017" name="PLoS Biol.">
        <title>The sea cucumber genome provides insights into morphological evolution and visceral regeneration.</title>
        <authorList>
            <person name="Zhang X."/>
            <person name="Sun L."/>
            <person name="Yuan J."/>
            <person name="Sun Y."/>
            <person name="Gao Y."/>
            <person name="Zhang L."/>
            <person name="Li S."/>
            <person name="Dai H."/>
            <person name="Hamel J.F."/>
            <person name="Liu C."/>
            <person name="Yu Y."/>
            <person name="Liu S."/>
            <person name="Lin W."/>
            <person name="Guo K."/>
            <person name="Jin S."/>
            <person name="Xu P."/>
            <person name="Storey K.B."/>
            <person name="Huan P."/>
            <person name="Zhang T."/>
            <person name="Zhou Y."/>
            <person name="Zhang J."/>
            <person name="Lin C."/>
            <person name="Li X."/>
            <person name="Xing L."/>
            <person name="Huo D."/>
            <person name="Sun M."/>
            <person name="Wang L."/>
            <person name="Mercier A."/>
            <person name="Li F."/>
            <person name="Yang H."/>
            <person name="Xiang J."/>
        </authorList>
    </citation>
    <scope>NUCLEOTIDE SEQUENCE [LARGE SCALE GENOMIC DNA]</scope>
    <source>
        <strain evidence="5">Shaxun</strain>
        <tissue evidence="5">Muscle</tissue>
    </source>
</reference>
<dbReference type="PANTHER" id="PTHR15454:SF56">
    <property type="entry name" value="PROTEIN PHOSPHATASE 1 REGULATORY SUBUNIT 7-RELATED"/>
    <property type="match status" value="1"/>
</dbReference>
<dbReference type="STRING" id="307972.A0A2G8JNS5"/>
<dbReference type="InterPro" id="IPR003591">
    <property type="entry name" value="Leu-rich_rpt_typical-subtyp"/>
</dbReference>
<keyword evidence="3" id="KW-0812">Transmembrane</keyword>
<protein>
    <submittedName>
        <fullName evidence="5">Putative immunoglobulin superfamily member 10 isoform X3</fullName>
    </submittedName>
</protein>
<dbReference type="PANTHER" id="PTHR15454">
    <property type="entry name" value="NISCHARIN RELATED"/>
    <property type="match status" value="1"/>
</dbReference>
<sequence>MSFNKIINLALPHPSKELCGGLESLNFSFNQITSITEESLRGMVKLATLDLSNNYISVLSSEPFSSLFKLEYLNLSFNIISRLSLQAPQLLKEINLNANCLNTITIETNFLKFIYLSCNLFTSVPILYCTHKSNVYIGGNQFDCSDEFPIRHQNSTTCNYICIPEVQCKNSCNENKIIISSGKGKTTSSQNSPNDQAYSTHINDSWMSTLVLDATTTTATSQSFEIGGNNTSQSSKGENTFLGTSKSFWCVVAVSGATFILLFLTLYKWYLTKKEFLRYSRQDEVYGLPAMSHRCPRTSPELIAMQRFQDAHESQPSVTGLGELSFNENNLGRVNTRIMATTVNENDIMKQSVGASRVVVLRPKRSLTRTRTIWSWI</sequence>
<dbReference type="Pfam" id="PF13855">
    <property type="entry name" value="LRR_8"/>
    <property type="match status" value="1"/>
</dbReference>
<keyword evidence="2" id="KW-0677">Repeat</keyword>
<dbReference type="EMBL" id="MRZV01001511">
    <property type="protein sequence ID" value="PIK37379.1"/>
    <property type="molecule type" value="Genomic_DNA"/>
</dbReference>
<dbReference type="OrthoDB" id="1055097at2759"/>
<dbReference type="GO" id="GO:0005737">
    <property type="term" value="C:cytoplasm"/>
    <property type="evidence" value="ECO:0007669"/>
    <property type="project" value="TreeGrafter"/>
</dbReference>
<dbReference type="Proteomes" id="UP000230750">
    <property type="component" value="Unassembled WGS sequence"/>
</dbReference>
<dbReference type="InterPro" id="IPR032675">
    <property type="entry name" value="LRR_dom_sf"/>
</dbReference>
<keyword evidence="3" id="KW-0472">Membrane</keyword>
<organism evidence="5 6">
    <name type="scientific">Stichopus japonicus</name>
    <name type="common">Sea cucumber</name>
    <dbReference type="NCBI Taxonomy" id="307972"/>
    <lineage>
        <taxon>Eukaryota</taxon>
        <taxon>Metazoa</taxon>
        <taxon>Echinodermata</taxon>
        <taxon>Eleutherozoa</taxon>
        <taxon>Echinozoa</taxon>
        <taxon>Holothuroidea</taxon>
        <taxon>Aspidochirotacea</taxon>
        <taxon>Aspidochirotida</taxon>
        <taxon>Stichopodidae</taxon>
        <taxon>Apostichopus</taxon>
    </lineage>
</organism>
<dbReference type="PROSITE" id="PS51450">
    <property type="entry name" value="LRR"/>
    <property type="match status" value="3"/>
</dbReference>
<evidence type="ECO:0000256" key="1">
    <source>
        <dbReference type="ARBA" id="ARBA00022614"/>
    </source>
</evidence>
<name>A0A2G8JNS5_STIJA</name>
<gene>
    <name evidence="4" type="ORF">BSL78_25786</name>
    <name evidence="5" type="ORF">BSL78_25787</name>
</gene>
<keyword evidence="1" id="KW-0433">Leucine-rich repeat</keyword>
<evidence type="ECO:0000256" key="3">
    <source>
        <dbReference type="SAM" id="Phobius"/>
    </source>
</evidence>
<evidence type="ECO:0000256" key="2">
    <source>
        <dbReference type="ARBA" id="ARBA00022737"/>
    </source>
</evidence>
<evidence type="ECO:0000313" key="6">
    <source>
        <dbReference type="Proteomes" id="UP000230750"/>
    </source>
</evidence>